<evidence type="ECO:0000256" key="1">
    <source>
        <dbReference type="SAM" id="MobiDB-lite"/>
    </source>
</evidence>
<dbReference type="AlphaFoldDB" id="A0AAV8UZ67"/>
<proteinExistence type="predicted"/>
<gene>
    <name evidence="2" type="ORF">NDN08_003385</name>
</gene>
<dbReference type="Pfam" id="PF05960">
    <property type="entry name" value="DUF885"/>
    <property type="match status" value="1"/>
</dbReference>
<feature type="region of interest" description="Disordered" evidence="1">
    <location>
        <begin position="1"/>
        <end position="21"/>
    </location>
</feature>
<comment type="caution">
    <text evidence="2">The sequence shown here is derived from an EMBL/GenBank/DDBJ whole genome shotgun (WGS) entry which is preliminary data.</text>
</comment>
<protein>
    <recommendedName>
        <fullName evidence="4">DUF885 domain-containing protein</fullName>
    </recommendedName>
</protein>
<evidence type="ECO:0000313" key="3">
    <source>
        <dbReference type="Proteomes" id="UP001157974"/>
    </source>
</evidence>
<dbReference type="PANTHER" id="PTHR33361:SF2">
    <property type="entry name" value="DUF885 DOMAIN-CONTAINING PROTEIN"/>
    <property type="match status" value="1"/>
</dbReference>
<evidence type="ECO:0000313" key="2">
    <source>
        <dbReference type="EMBL" id="KAJ8906901.1"/>
    </source>
</evidence>
<sequence length="667" mass="77065">MFGIFSQDGKDKDSDPSNMQIMPYHQTEAPVVPLHVVVAFSASVGAVRFILKRFRRGPSEEIDRPLNASGAIDQVWRIYAEVWDESCRWDPISATLSGDERNNHLLMDLRADARRNHLKKLQELDRKVDTVNFKDIKDDEEQTNYLFLKEYLRLEIKAMESFDIYEFPSHHLFGQHLMIAQLPSINALRHGGDCRSFVHRLRAFDEQVNQMIEAFRDGMKSKRTLHLNAVQSMIQQCQEQIVDDPETSVIYLMANARFRAVGGNVESLRKAIGECLIPAFRRLAKFLTEEYVLEARKEPGVWSLPDGENFYKGCLEYFTSLDITPDDVHALGLSEVQRISEKMRKVRKLLKDDLASSNFEFVRILMENPENFFNSSGEVLDRYQEILEIADEKLSIFFSKTPVATLTVKPIDELQAQYSPPAHYHPAVRAEEQPAIFFANCSRPETRPKYQMEAIALHEGVPGHHMQLGIAQEKPGLPRLRRSETSCCLSFVQGWALYAEHLGEVMNFYEDQKNYFGRLLTEMWRAVRLVVDTGIHYKRWTRDEAFQYLRNNACLTDNEIAAELDRIITMPGQAVAFKVGELRLLELKKFAERKLETDFNYKEFHDVVLRNGTLPLSVVDRNVTKWVATHRRNLEKPPATGADLFQDQLSQSRRPFINRLPKGSYRP</sequence>
<dbReference type="InterPro" id="IPR010281">
    <property type="entry name" value="DUF885"/>
</dbReference>
<organism evidence="2 3">
    <name type="scientific">Rhodosorus marinus</name>
    <dbReference type="NCBI Taxonomy" id="101924"/>
    <lineage>
        <taxon>Eukaryota</taxon>
        <taxon>Rhodophyta</taxon>
        <taxon>Stylonematophyceae</taxon>
        <taxon>Stylonematales</taxon>
        <taxon>Stylonemataceae</taxon>
        <taxon>Rhodosorus</taxon>
    </lineage>
</organism>
<dbReference type="PANTHER" id="PTHR33361">
    <property type="entry name" value="GLR0591 PROTEIN"/>
    <property type="match status" value="1"/>
</dbReference>
<reference evidence="2 3" key="1">
    <citation type="journal article" date="2023" name="Nat. Commun.">
        <title>Origin of minicircular mitochondrial genomes in red algae.</title>
        <authorList>
            <person name="Lee Y."/>
            <person name="Cho C.H."/>
            <person name="Lee Y.M."/>
            <person name="Park S.I."/>
            <person name="Yang J.H."/>
            <person name="West J.A."/>
            <person name="Bhattacharya D."/>
            <person name="Yoon H.S."/>
        </authorList>
    </citation>
    <scope>NUCLEOTIDE SEQUENCE [LARGE SCALE GENOMIC DNA]</scope>
    <source>
        <strain evidence="2 3">CCMP1338</strain>
        <tissue evidence="2">Whole cell</tissue>
    </source>
</reference>
<keyword evidence="3" id="KW-1185">Reference proteome</keyword>
<dbReference type="Proteomes" id="UP001157974">
    <property type="component" value="Unassembled WGS sequence"/>
</dbReference>
<evidence type="ECO:0008006" key="4">
    <source>
        <dbReference type="Google" id="ProtNLM"/>
    </source>
</evidence>
<accession>A0AAV8UZ67</accession>
<dbReference type="EMBL" id="JAMWBK010000003">
    <property type="protein sequence ID" value="KAJ8906901.1"/>
    <property type="molecule type" value="Genomic_DNA"/>
</dbReference>
<name>A0AAV8UZ67_9RHOD</name>